<dbReference type="Pfam" id="PF00628">
    <property type="entry name" value="PHD"/>
    <property type="match status" value="1"/>
</dbReference>
<dbReference type="InterPro" id="IPR000182">
    <property type="entry name" value="GNAT_dom"/>
</dbReference>
<evidence type="ECO:0000256" key="3">
    <source>
        <dbReference type="ARBA" id="ARBA00022771"/>
    </source>
</evidence>
<dbReference type="STRING" id="4540.A0A3L6PY09"/>
<sequence length="1599" mass="177080">MEGRREREPGTACSRCVYHASCLSNRQSAARQRVPRRRHAARRAQASSTRGAPWRRARAPPERKQLAGNRPVAATAQIRKPGSTAPDPEHPDAVMPARLPRAAVPVPGRARASIQPSSENERDPTSCRLQRGAQRLLVTTGRGVRARRPSIASACSKQPRWLLINKMDGKDLFVEIGMKEEDIATMLFGKKVAELAEDAFDGSKEERQIFEGVFWITGIDVFTNHHHEGTGHIADPGNPVTGSSTPSSSASSHKMARCRIVESFTAGNLSSYRVFCLAADQQERRATGPSELVVQWTPPPPDRVYMRRAVTRRSERARICSAMDLEGIDICNSGRQRDGRGYGKLWNHLRLHAHLLMVDAGWKVEGKRRGNTSKVDHIYVAPDKLTQLFSLPRAWKCFGQWLLTTTPCIDENESNGYGKEWLNMHDFSYDLKNTLLCLQYEVQRPKQSLSFLHQWRLLDPFMAVVCIDKKVAALKNGVALKAMNSTVTFLSHSERKLLNAKNESRPLGSCKKSLLPLFLSESDGQPDKEGSSLLNEQSSICFSNNPSEYEANQQSLCVSEINGRSIRSTAHRIVMGLHDATVSLGSRQNCLSKKKKFPCIKSKVEQQAEDKSDPLYFPPSYSSVVQHPVDNVQIEDLNSHGYETMEIPYVANSAGTPEEMLLGDNLLFSPEVDEMLLGITDDTNNEQHDAAVASEPQLADKDAWYGPSGASSLPLEKGDYMGAKEDCIDNGRHDAAVVSQFQMAGKDAGDRPSGALSLQSEKDTDLGANNTSLEDPTRTEQLSSEASGNALTISEPQVLFVSPQDGTLSFMNSSMNSQEMWSFLNASHDTMCTQSSVYEASLIQGFLYLDSQGSPICWTVTNPEPPRQLICAADVEPSSKLSKHCGEMNLEKDLSAYKHEEILESGSSKNGKKRPGKIADIQDNVSRKKQKVNDAPLSNCVSQYMDDVTDNPDGPVVLNEEEQIVTAIMKQVPSNLEPKNKDDKDQDEQIIEHLKQLMPEEPLKKDNQRQKKTRSRTCKFDDDDLLMTAVIHKLTARYRNCFHRRLTDKVGFRRLPRYRWEREEEGGRKKLHGGTRTVLNKLLEMGIVAKVNILQYRGPGGKNVLKDGKITTNGIRCRCCGTTFTMSKFKCHAGLSQEIPSLNLFLGTGKSYSLCQLQAWSIEHKVRKERAKDTMSLQGDQNDDICGSCGDVGELICCDNCPASYHQACLPCQDIPEGNWYCSSCLCDICGEVINTKELRTSVPALECLQCESQYHAKCIAGKALRNEKGGPDRFLCGRRCQQIYRTFHCRVGVPDHMDDGFSCTILHNNGDQKVRTAAEIALMAECNMKLMIALRIMEECFLPILDPRTGIDIIPSILYNWRSDFVHLDHKGFYTVVLENDDSIISVASIRLHGAIVAEMPLIATCTENRQQGMCRRLMDYIEEMLKSLKVEMLLLSAIPHLVETWTSAFGFREIDESDKKQLSKVRLASVPGTVLLKKDLCERAAGTHAVDGMGRLSFRARSPPPPPPAVAEQADWSPEVSAPVCVVQSLVDKLSVLKIASPSTTASPPPSGGGVCSKRSSGERPVNIAAAAAACGSPEDVVTVAFAGPGPEPVWEN</sequence>
<dbReference type="PANTHER" id="PTHR46508">
    <property type="entry name" value="PHD FINGER FAMILY PROTEIN"/>
    <property type="match status" value="1"/>
</dbReference>
<dbReference type="SMART" id="SM00249">
    <property type="entry name" value="PHD"/>
    <property type="match status" value="2"/>
</dbReference>
<evidence type="ECO:0000313" key="10">
    <source>
        <dbReference type="EMBL" id="RLM65399.1"/>
    </source>
</evidence>
<dbReference type="SUPFAM" id="SSF55729">
    <property type="entry name" value="Acyl-CoA N-acyltransferases (Nat)"/>
    <property type="match status" value="1"/>
</dbReference>
<evidence type="ECO:0000256" key="2">
    <source>
        <dbReference type="ARBA" id="ARBA00022723"/>
    </source>
</evidence>
<dbReference type="GO" id="GO:0008270">
    <property type="term" value="F:zinc ion binding"/>
    <property type="evidence" value="ECO:0007669"/>
    <property type="project" value="UniProtKB-KW"/>
</dbReference>
<keyword evidence="4" id="KW-0862">Zinc</keyword>
<reference evidence="11" key="1">
    <citation type="journal article" date="2019" name="Nat. Commun.">
        <title>The genome of broomcorn millet.</title>
        <authorList>
            <person name="Zou C."/>
            <person name="Miki D."/>
            <person name="Li D."/>
            <person name="Tang Q."/>
            <person name="Xiao L."/>
            <person name="Rajput S."/>
            <person name="Deng P."/>
            <person name="Jia W."/>
            <person name="Huang R."/>
            <person name="Zhang M."/>
            <person name="Sun Y."/>
            <person name="Hu J."/>
            <person name="Fu X."/>
            <person name="Schnable P.S."/>
            <person name="Li F."/>
            <person name="Zhang H."/>
            <person name="Feng B."/>
            <person name="Zhu X."/>
            <person name="Liu R."/>
            <person name="Schnable J.C."/>
            <person name="Zhu J.-K."/>
            <person name="Zhang H."/>
        </authorList>
    </citation>
    <scope>NUCLEOTIDE SEQUENCE [LARGE SCALE GENOMIC DNA]</scope>
</reference>
<evidence type="ECO:0000259" key="9">
    <source>
        <dbReference type="PROSITE" id="PS51186"/>
    </source>
</evidence>
<dbReference type="InterPro" id="IPR016181">
    <property type="entry name" value="Acyl_CoA_acyltransferase"/>
</dbReference>
<dbReference type="Gene3D" id="3.40.630.30">
    <property type="match status" value="1"/>
</dbReference>
<accession>A0A3L6PY09</accession>
<dbReference type="GO" id="GO:0005634">
    <property type="term" value="C:nucleus"/>
    <property type="evidence" value="ECO:0007669"/>
    <property type="project" value="UniProtKB-SubCell"/>
</dbReference>
<dbReference type="PANTHER" id="PTHR46508:SF28">
    <property type="entry name" value="PHD-TYPE DOMAIN-CONTAINING PROTEIN"/>
    <property type="match status" value="1"/>
</dbReference>
<evidence type="ECO:0000256" key="1">
    <source>
        <dbReference type="ARBA" id="ARBA00004123"/>
    </source>
</evidence>
<keyword evidence="2" id="KW-0479">Metal-binding</keyword>
<feature type="region of interest" description="Disordered" evidence="7">
    <location>
        <begin position="994"/>
        <end position="1015"/>
    </location>
</feature>
<dbReference type="PROSITE" id="PS50016">
    <property type="entry name" value="ZF_PHD_2"/>
    <property type="match status" value="1"/>
</dbReference>
<dbReference type="Proteomes" id="UP000275267">
    <property type="component" value="Unassembled WGS sequence"/>
</dbReference>
<feature type="compositionally biased region" description="Low complexity" evidence="7">
    <location>
        <begin position="43"/>
        <end position="52"/>
    </location>
</feature>
<feature type="region of interest" description="Disordered" evidence="7">
    <location>
        <begin position="227"/>
        <end position="251"/>
    </location>
</feature>
<feature type="compositionally biased region" description="Low complexity" evidence="7">
    <location>
        <begin position="93"/>
        <end position="112"/>
    </location>
</feature>
<feature type="region of interest" description="Disordered" evidence="7">
    <location>
        <begin position="1543"/>
        <end position="1563"/>
    </location>
</feature>
<evidence type="ECO:0000256" key="6">
    <source>
        <dbReference type="PROSITE-ProRule" id="PRU00146"/>
    </source>
</evidence>
<proteinExistence type="predicted"/>
<dbReference type="InterPro" id="IPR001965">
    <property type="entry name" value="Znf_PHD"/>
</dbReference>
<keyword evidence="11" id="KW-1185">Reference proteome</keyword>
<evidence type="ECO:0000256" key="7">
    <source>
        <dbReference type="SAM" id="MobiDB-lite"/>
    </source>
</evidence>
<name>A0A3L6PY09_PANMI</name>
<dbReference type="Pfam" id="PF23209">
    <property type="entry name" value="IDM1_C"/>
    <property type="match status" value="1"/>
</dbReference>
<feature type="region of interest" description="Disordered" evidence="7">
    <location>
        <begin position="25"/>
        <end position="133"/>
    </location>
</feature>
<dbReference type="Gene3D" id="3.30.40.10">
    <property type="entry name" value="Zinc/RING finger domain, C3HC4 (zinc finger)"/>
    <property type="match status" value="1"/>
</dbReference>
<evidence type="ECO:0000259" key="8">
    <source>
        <dbReference type="PROSITE" id="PS50016"/>
    </source>
</evidence>
<feature type="compositionally biased region" description="Polar residues" evidence="7">
    <location>
        <begin position="767"/>
        <end position="785"/>
    </location>
</feature>
<feature type="compositionally biased region" description="Basic residues" evidence="7">
    <location>
        <begin position="33"/>
        <end position="42"/>
    </location>
</feature>
<dbReference type="InterPro" id="IPR011011">
    <property type="entry name" value="Znf_FYVE_PHD"/>
</dbReference>
<feature type="domain" description="N-acetyltransferase" evidence="9">
    <location>
        <begin position="1319"/>
        <end position="1483"/>
    </location>
</feature>
<organism evidence="10 11">
    <name type="scientific">Panicum miliaceum</name>
    <name type="common">Proso millet</name>
    <name type="synonym">Broomcorn millet</name>
    <dbReference type="NCBI Taxonomy" id="4540"/>
    <lineage>
        <taxon>Eukaryota</taxon>
        <taxon>Viridiplantae</taxon>
        <taxon>Streptophyta</taxon>
        <taxon>Embryophyta</taxon>
        <taxon>Tracheophyta</taxon>
        <taxon>Spermatophyta</taxon>
        <taxon>Magnoliopsida</taxon>
        <taxon>Liliopsida</taxon>
        <taxon>Poales</taxon>
        <taxon>Poaceae</taxon>
        <taxon>PACMAD clade</taxon>
        <taxon>Panicoideae</taxon>
        <taxon>Panicodae</taxon>
        <taxon>Paniceae</taxon>
        <taxon>Panicinae</taxon>
        <taxon>Panicum</taxon>
        <taxon>Panicum sect. Panicum</taxon>
    </lineage>
</organism>
<dbReference type="PROSITE" id="PS51186">
    <property type="entry name" value="GNAT"/>
    <property type="match status" value="1"/>
</dbReference>
<dbReference type="OrthoDB" id="429143at2759"/>
<dbReference type="GO" id="GO:0016747">
    <property type="term" value="F:acyltransferase activity, transferring groups other than amino-acyl groups"/>
    <property type="evidence" value="ECO:0007669"/>
    <property type="project" value="InterPro"/>
</dbReference>
<keyword evidence="5" id="KW-0539">Nucleus</keyword>
<dbReference type="InterPro" id="IPR056511">
    <property type="entry name" value="IDM1_C"/>
</dbReference>
<evidence type="ECO:0000256" key="4">
    <source>
        <dbReference type="ARBA" id="ARBA00022833"/>
    </source>
</evidence>
<feature type="domain" description="PHD-type" evidence="8">
    <location>
        <begin position="1183"/>
        <end position="1228"/>
    </location>
</feature>
<keyword evidence="3 6" id="KW-0863">Zinc-finger</keyword>
<dbReference type="InterPro" id="IPR019787">
    <property type="entry name" value="Znf_PHD-finger"/>
</dbReference>
<gene>
    <name evidence="10" type="ORF">C2845_PM16G07900</name>
</gene>
<feature type="region of interest" description="Disordered" evidence="7">
    <location>
        <begin position="744"/>
        <end position="785"/>
    </location>
</feature>
<evidence type="ECO:0000256" key="5">
    <source>
        <dbReference type="ARBA" id="ARBA00023242"/>
    </source>
</evidence>
<comment type="caution">
    <text evidence="10">The sequence shown here is derived from an EMBL/GenBank/DDBJ whole genome shotgun (WGS) entry which is preliminary data.</text>
</comment>
<evidence type="ECO:0000313" key="11">
    <source>
        <dbReference type="Proteomes" id="UP000275267"/>
    </source>
</evidence>
<dbReference type="EMBL" id="PQIB02000015">
    <property type="protein sequence ID" value="RLM65399.1"/>
    <property type="molecule type" value="Genomic_DNA"/>
</dbReference>
<dbReference type="InterPro" id="IPR032308">
    <property type="entry name" value="TDBD"/>
</dbReference>
<feature type="region of interest" description="Disordered" evidence="7">
    <location>
        <begin position="904"/>
        <end position="933"/>
    </location>
</feature>
<dbReference type="InterPro" id="IPR013083">
    <property type="entry name" value="Znf_RING/FYVE/PHD"/>
</dbReference>
<dbReference type="SUPFAM" id="SSF57903">
    <property type="entry name" value="FYVE/PHD zinc finger"/>
    <property type="match status" value="1"/>
</dbReference>
<comment type="subcellular location">
    <subcellularLocation>
        <location evidence="1">Nucleus</location>
    </subcellularLocation>
</comment>
<protein>
    <submittedName>
        <fullName evidence="10">Increased DNA methylation 1-like</fullName>
    </submittedName>
</protein>
<dbReference type="Pfam" id="PF16135">
    <property type="entry name" value="TDBD"/>
    <property type="match status" value="1"/>
</dbReference>